<protein>
    <submittedName>
        <fullName evidence="1">Uncharacterized protein</fullName>
    </submittedName>
</protein>
<proteinExistence type="predicted"/>
<evidence type="ECO:0000313" key="2">
    <source>
        <dbReference type="Proteomes" id="UP000076959"/>
    </source>
</evidence>
<evidence type="ECO:0000313" key="1">
    <source>
        <dbReference type="EMBL" id="OAF06902.1"/>
    </source>
</evidence>
<dbReference type="AlphaFoldDB" id="A0A176YLX6"/>
<dbReference type="GeneID" id="32584308"/>
<name>A0A176YLX6_9BRAD</name>
<sequence>MRAREGIDQSIEVAAGDGHVAFSTTLVSAIAVALSCFRRLPLVGAATQLQASDERLTQDPIAAQDLPDM</sequence>
<dbReference type="EMBL" id="LUUB01000073">
    <property type="protein sequence ID" value="OAF06902.1"/>
    <property type="molecule type" value="Genomic_DNA"/>
</dbReference>
<comment type="caution">
    <text evidence="1">The sequence shown here is derived from an EMBL/GenBank/DDBJ whole genome shotgun (WGS) entry which is preliminary data.</text>
</comment>
<organism evidence="1 2">
    <name type="scientific">Bradyrhizobium centrolobii</name>
    <dbReference type="NCBI Taxonomy" id="1505087"/>
    <lineage>
        <taxon>Bacteria</taxon>
        <taxon>Pseudomonadati</taxon>
        <taxon>Pseudomonadota</taxon>
        <taxon>Alphaproteobacteria</taxon>
        <taxon>Hyphomicrobiales</taxon>
        <taxon>Nitrobacteraceae</taxon>
        <taxon>Bradyrhizobium</taxon>
    </lineage>
</organism>
<dbReference type="STRING" id="1505087.AYJ54_18965"/>
<gene>
    <name evidence="1" type="ORF">AYJ54_18965</name>
</gene>
<reference evidence="1 2" key="1">
    <citation type="submission" date="2016-03" db="EMBL/GenBank/DDBJ databases">
        <title>Draft Genome Sequence of the Strain BR 10245 (Bradyrhizobium sp.) isolated from nodules of Centrolobium paraense.</title>
        <authorList>
            <person name="Simoes-Araujo J.L.Sr."/>
            <person name="Barauna A.C."/>
            <person name="Silva K."/>
            <person name="Zilli J.E."/>
        </authorList>
    </citation>
    <scope>NUCLEOTIDE SEQUENCE [LARGE SCALE GENOMIC DNA]</scope>
    <source>
        <strain evidence="1 2">BR 10245</strain>
    </source>
</reference>
<accession>A0A176YLX6</accession>
<dbReference type="Proteomes" id="UP000076959">
    <property type="component" value="Unassembled WGS sequence"/>
</dbReference>
<dbReference type="RefSeq" id="WP_063677043.1">
    <property type="nucleotide sequence ID" value="NZ_LUUB01000073.1"/>
</dbReference>
<keyword evidence="2" id="KW-1185">Reference proteome</keyword>